<dbReference type="eggNOG" id="ENOG5032RPM">
    <property type="taxonomic scope" value="Bacteria"/>
</dbReference>
<dbReference type="EMBL" id="DF820470">
    <property type="protein sequence ID" value="GAK59486.1"/>
    <property type="molecule type" value="Genomic_DNA"/>
</dbReference>
<organism evidence="1">
    <name type="scientific">Vecturithrix granuli</name>
    <dbReference type="NCBI Taxonomy" id="1499967"/>
    <lineage>
        <taxon>Bacteria</taxon>
        <taxon>Candidatus Moduliflexota</taxon>
        <taxon>Candidatus Vecturitrichia</taxon>
        <taxon>Candidatus Vecturitrichales</taxon>
        <taxon>Candidatus Vecturitrichaceae</taxon>
        <taxon>Candidatus Vecturithrix</taxon>
    </lineage>
</organism>
<dbReference type="Gene3D" id="3.30.310.110">
    <property type="entry name" value="XisI-like"/>
    <property type="match status" value="1"/>
</dbReference>
<dbReference type="STRING" id="1499967.U27_06471"/>
<dbReference type="HOGENOM" id="CLU_149829_1_0_0"/>
<accession>A0A081C4I1</accession>
<dbReference type="SUPFAM" id="SSF143847">
    <property type="entry name" value="XisI-like"/>
    <property type="match status" value="1"/>
</dbReference>
<dbReference type="Pfam" id="PF08869">
    <property type="entry name" value="XisI"/>
    <property type="match status" value="1"/>
</dbReference>
<dbReference type="AlphaFoldDB" id="A0A081C4I1"/>
<name>A0A081C4I1_VECG1</name>
<evidence type="ECO:0000313" key="2">
    <source>
        <dbReference type="Proteomes" id="UP000030661"/>
    </source>
</evidence>
<proteinExistence type="predicted"/>
<dbReference type="InterPro" id="IPR035943">
    <property type="entry name" value="XisI-like_sf"/>
</dbReference>
<dbReference type="Proteomes" id="UP000030661">
    <property type="component" value="Unassembled WGS sequence"/>
</dbReference>
<evidence type="ECO:0000313" key="1">
    <source>
        <dbReference type="EMBL" id="GAK59486.1"/>
    </source>
</evidence>
<gene>
    <name evidence="1" type="ORF">U27_06471</name>
</gene>
<reference evidence="1" key="1">
    <citation type="journal article" date="2015" name="PeerJ">
        <title>First genomic representation of candidate bacterial phylum KSB3 points to enhanced environmental sensing as a trigger of wastewater bulking.</title>
        <authorList>
            <person name="Sekiguchi Y."/>
            <person name="Ohashi A."/>
            <person name="Parks D.H."/>
            <person name="Yamauchi T."/>
            <person name="Tyson G.W."/>
            <person name="Hugenholtz P."/>
        </authorList>
    </citation>
    <scope>NUCLEOTIDE SEQUENCE [LARGE SCALE GENOMIC DNA]</scope>
</reference>
<sequence>MDTLETYRQTIQSILTKHANVPYAYGDIYNQTIFEYQHDSYLLLAIGWQKQRRIHHCLVHTEIIDGKIWIQLDGTEQGIANELIEAGIPKEKIVLGFHPPEIRKHTGFAVG</sequence>
<dbReference type="CDD" id="cd16382">
    <property type="entry name" value="XisI-like"/>
    <property type="match status" value="1"/>
</dbReference>
<keyword evidence="2" id="KW-1185">Reference proteome</keyword>
<dbReference type="InterPro" id="IPR014968">
    <property type="entry name" value="XisI"/>
</dbReference>
<protein>
    <submittedName>
        <fullName evidence="1">XisI protein</fullName>
    </submittedName>
</protein>